<feature type="region of interest" description="Disordered" evidence="1">
    <location>
        <begin position="72"/>
        <end position="106"/>
    </location>
</feature>
<keyword evidence="4" id="KW-1185">Reference proteome</keyword>
<evidence type="ECO:0000313" key="3">
    <source>
        <dbReference type="EMBL" id="MFI2486614.1"/>
    </source>
</evidence>
<dbReference type="InterPro" id="IPR011044">
    <property type="entry name" value="Quino_amine_DH_bsu"/>
</dbReference>
<sequence>MTSPARRHAPLRRALGTAVAALAAGLLLAGCGPAAPAATPPAPSATPAPTPSTSPEDTAATDEQLLLVTQADRDTIALVDPDRSADPTGSSTGSPSDNPADSPADGSAVLDEIAVGAAPWDVAVHAETGRAFVSTAEGVAVVDLATRERTDLVGYEHRPARITYGEYRPGGLGLAVSPDGGAVYVAVSTGEAAYLEQIDVADGAVVRSVPVGRRPFDVLVSDDGREVYTIDHDGFTVTVVDARSFEAHAIEVAPFGTEGGLASFEKPHYAVLDADGDLLLPYQGRALARVDPATGDVTTTGLDADTHQHGVARADDGTLVIAGNGPFGNADSGASIEVVSPAGGSTVLPTERRHETVAVWQHDGAVFGILAGGYTQDGAWDGLTVLPLAAALDGTDESYEIRVLGRPQAVVPVTLPDPDTSPAEGNP</sequence>
<evidence type="ECO:0000256" key="2">
    <source>
        <dbReference type="SAM" id="SignalP"/>
    </source>
</evidence>
<keyword evidence="2" id="KW-0732">Signal</keyword>
<organism evidence="3 4">
    <name type="scientific">Promicromonospora kroppenstedtii</name>
    <dbReference type="NCBI Taxonomy" id="440482"/>
    <lineage>
        <taxon>Bacteria</taxon>
        <taxon>Bacillati</taxon>
        <taxon>Actinomycetota</taxon>
        <taxon>Actinomycetes</taxon>
        <taxon>Micrococcales</taxon>
        <taxon>Promicromonosporaceae</taxon>
        <taxon>Promicromonospora</taxon>
    </lineage>
</organism>
<feature type="chain" id="PRO_5045656155" evidence="2">
    <location>
        <begin position="38"/>
        <end position="427"/>
    </location>
</feature>
<feature type="signal peptide" evidence="2">
    <location>
        <begin position="1"/>
        <end position="37"/>
    </location>
</feature>
<reference evidence="3 4" key="1">
    <citation type="submission" date="2024-10" db="EMBL/GenBank/DDBJ databases">
        <title>The Natural Products Discovery Center: Release of the First 8490 Sequenced Strains for Exploring Actinobacteria Biosynthetic Diversity.</title>
        <authorList>
            <person name="Kalkreuter E."/>
            <person name="Kautsar S.A."/>
            <person name="Yang D."/>
            <person name="Bader C.D."/>
            <person name="Teijaro C.N."/>
            <person name="Fluegel L."/>
            <person name="Davis C.M."/>
            <person name="Simpson J.R."/>
            <person name="Lauterbach L."/>
            <person name="Steele A.D."/>
            <person name="Gui C."/>
            <person name="Meng S."/>
            <person name="Li G."/>
            <person name="Viehrig K."/>
            <person name="Ye F."/>
            <person name="Su P."/>
            <person name="Kiefer A.F."/>
            <person name="Nichols A."/>
            <person name="Cepeda A.J."/>
            <person name="Yan W."/>
            <person name="Fan B."/>
            <person name="Jiang Y."/>
            <person name="Adhikari A."/>
            <person name="Zheng C.-J."/>
            <person name="Schuster L."/>
            <person name="Cowan T.M."/>
            <person name="Smanski M.J."/>
            <person name="Chevrette M.G."/>
            <person name="De Carvalho L.P.S."/>
            <person name="Shen B."/>
        </authorList>
    </citation>
    <scope>NUCLEOTIDE SEQUENCE [LARGE SCALE GENOMIC DNA]</scope>
    <source>
        <strain evidence="3 4">NPDC019481</strain>
    </source>
</reference>
<dbReference type="Proteomes" id="UP001611580">
    <property type="component" value="Unassembled WGS sequence"/>
</dbReference>
<feature type="compositionally biased region" description="Pro residues" evidence="1">
    <location>
        <begin position="38"/>
        <end position="52"/>
    </location>
</feature>
<dbReference type="InterPro" id="IPR015943">
    <property type="entry name" value="WD40/YVTN_repeat-like_dom_sf"/>
</dbReference>
<evidence type="ECO:0000313" key="4">
    <source>
        <dbReference type="Proteomes" id="UP001611580"/>
    </source>
</evidence>
<feature type="region of interest" description="Disordered" evidence="1">
    <location>
        <begin position="34"/>
        <end position="60"/>
    </location>
</feature>
<name>A0ABW7XGI6_9MICO</name>
<dbReference type="EMBL" id="JBIRYI010000003">
    <property type="protein sequence ID" value="MFI2486614.1"/>
    <property type="molecule type" value="Genomic_DNA"/>
</dbReference>
<comment type="caution">
    <text evidence="3">The sequence shown here is derived from an EMBL/GenBank/DDBJ whole genome shotgun (WGS) entry which is preliminary data.</text>
</comment>
<accession>A0ABW7XGI6</accession>
<proteinExistence type="predicted"/>
<feature type="compositionally biased region" description="Basic and acidic residues" evidence="1">
    <location>
        <begin position="72"/>
        <end position="85"/>
    </location>
</feature>
<dbReference type="Gene3D" id="2.130.10.10">
    <property type="entry name" value="YVTN repeat-like/Quinoprotein amine dehydrogenase"/>
    <property type="match status" value="2"/>
</dbReference>
<feature type="compositionally biased region" description="Polar residues" evidence="1">
    <location>
        <begin position="87"/>
        <end position="99"/>
    </location>
</feature>
<dbReference type="PROSITE" id="PS51257">
    <property type="entry name" value="PROKAR_LIPOPROTEIN"/>
    <property type="match status" value="1"/>
</dbReference>
<gene>
    <name evidence="3" type="ORF">ACH47X_06860</name>
</gene>
<evidence type="ECO:0000256" key="1">
    <source>
        <dbReference type="SAM" id="MobiDB-lite"/>
    </source>
</evidence>
<dbReference type="SUPFAM" id="SSF50969">
    <property type="entry name" value="YVTN repeat-like/Quinoprotein amine dehydrogenase"/>
    <property type="match status" value="1"/>
</dbReference>
<dbReference type="PANTHER" id="PTHR47197">
    <property type="entry name" value="PROTEIN NIRF"/>
    <property type="match status" value="1"/>
</dbReference>
<dbReference type="SUPFAM" id="SSF101898">
    <property type="entry name" value="NHL repeat"/>
    <property type="match status" value="1"/>
</dbReference>
<dbReference type="InterPro" id="IPR006311">
    <property type="entry name" value="TAT_signal"/>
</dbReference>
<dbReference type="RefSeq" id="WP_397402670.1">
    <property type="nucleotide sequence ID" value="NZ_JBIRYI010000003.1"/>
</dbReference>
<dbReference type="PROSITE" id="PS51318">
    <property type="entry name" value="TAT"/>
    <property type="match status" value="1"/>
</dbReference>
<dbReference type="PANTHER" id="PTHR47197:SF3">
    <property type="entry name" value="DIHYDRO-HEME D1 DEHYDROGENASE"/>
    <property type="match status" value="1"/>
</dbReference>
<dbReference type="InterPro" id="IPR051200">
    <property type="entry name" value="Host-pathogen_enzymatic-act"/>
</dbReference>
<protein>
    <submittedName>
        <fullName evidence="3">YncE family protein</fullName>
    </submittedName>
</protein>